<name>A0ABW3FGU0_9HYPH</name>
<dbReference type="EMBL" id="JBHTJV010000006">
    <property type="protein sequence ID" value="MFD0916485.1"/>
    <property type="molecule type" value="Genomic_DNA"/>
</dbReference>
<keyword evidence="3" id="KW-1185">Reference proteome</keyword>
<dbReference type="InterPro" id="IPR041649">
    <property type="entry name" value="NepR"/>
</dbReference>
<reference evidence="3" key="1">
    <citation type="journal article" date="2019" name="Int. J. Syst. Evol. Microbiol.">
        <title>The Global Catalogue of Microorganisms (GCM) 10K type strain sequencing project: providing services to taxonomists for standard genome sequencing and annotation.</title>
        <authorList>
            <consortium name="The Broad Institute Genomics Platform"/>
            <consortium name="The Broad Institute Genome Sequencing Center for Infectious Disease"/>
            <person name="Wu L."/>
            <person name="Ma J."/>
        </authorList>
    </citation>
    <scope>NUCLEOTIDE SEQUENCE [LARGE SCALE GENOMIC DNA]</scope>
    <source>
        <strain evidence="3">CCUG 60023</strain>
    </source>
</reference>
<evidence type="ECO:0000259" key="1">
    <source>
        <dbReference type="Pfam" id="PF18557"/>
    </source>
</evidence>
<dbReference type="RefSeq" id="WP_377212348.1">
    <property type="nucleotide sequence ID" value="NZ_JBHTJV010000006.1"/>
</dbReference>
<evidence type="ECO:0000313" key="3">
    <source>
        <dbReference type="Proteomes" id="UP001597101"/>
    </source>
</evidence>
<organism evidence="2 3">
    <name type="scientific">Pseudahrensia aquimaris</name>
    <dbReference type="NCBI Taxonomy" id="744461"/>
    <lineage>
        <taxon>Bacteria</taxon>
        <taxon>Pseudomonadati</taxon>
        <taxon>Pseudomonadota</taxon>
        <taxon>Alphaproteobacteria</taxon>
        <taxon>Hyphomicrobiales</taxon>
        <taxon>Ahrensiaceae</taxon>
        <taxon>Pseudahrensia</taxon>
    </lineage>
</organism>
<sequence>MTNDANDANSKPALKADIQAKIGEKLKEAYADVVNEPVPDRFLDLLNQLEASSPKTKPDDKGSNKK</sequence>
<feature type="domain" description="Anti-sigma factor NepR" evidence="1">
    <location>
        <begin position="19"/>
        <end position="52"/>
    </location>
</feature>
<dbReference type="Proteomes" id="UP001597101">
    <property type="component" value="Unassembled WGS sequence"/>
</dbReference>
<evidence type="ECO:0000313" key="2">
    <source>
        <dbReference type="EMBL" id="MFD0916485.1"/>
    </source>
</evidence>
<dbReference type="Pfam" id="PF18557">
    <property type="entry name" value="NepR"/>
    <property type="match status" value="1"/>
</dbReference>
<gene>
    <name evidence="2" type="ORF">ACFQ14_08705</name>
</gene>
<proteinExistence type="predicted"/>
<protein>
    <submittedName>
        <fullName evidence="2">NepR family anti-sigma factor</fullName>
    </submittedName>
</protein>
<accession>A0ABW3FGU0</accession>
<comment type="caution">
    <text evidence="2">The sequence shown here is derived from an EMBL/GenBank/DDBJ whole genome shotgun (WGS) entry which is preliminary data.</text>
</comment>